<gene>
    <name evidence="1" type="ORF">T03_2212</name>
</gene>
<dbReference type="OrthoDB" id="10285005at2759"/>
<accession>A0A0V1D1L7</accession>
<evidence type="ECO:0000313" key="1">
    <source>
        <dbReference type="EMBL" id="KRY55387.1"/>
    </source>
</evidence>
<sequence length="180" mass="19969">MDNHLSSYDCSCLKQNKTILFMTLLPSGNGYKDSRIVFDAENTIRHVGAVSGSIIKFYMANFGREIVKLIKNLTGFVQITLGHFGEAQLEYQGNGKLVQPDAHLAQQASSQCERAVCMQQHHSSLLFTFTSDSMKPKRSAAFKETAPLTMANGEQLAKEDGKKFQKTILMGNCNDAIEKL</sequence>
<dbReference type="AlphaFoldDB" id="A0A0V1D1L7"/>
<dbReference type="Proteomes" id="UP000054653">
    <property type="component" value="Unassembled WGS sequence"/>
</dbReference>
<evidence type="ECO:0000313" key="2">
    <source>
        <dbReference type="Proteomes" id="UP000054653"/>
    </source>
</evidence>
<proteinExistence type="predicted"/>
<keyword evidence="2" id="KW-1185">Reference proteome</keyword>
<protein>
    <submittedName>
        <fullName evidence="1">Uncharacterized protein</fullName>
    </submittedName>
</protein>
<comment type="caution">
    <text evidence="1">The sequence shown here is derived from an EMBL/GenBank/DDBJ whole genome shotgun (WGS) entry which is preliminary data.</text>
</comment>
<dbReference type="EMBL" id="JYDI01000056">
    <property type="protein sequence ID" value="KRY55387.1"/>
    <property type="molecule type" value="Genomic_DNA"/>
</dbReference>
<reference evidence="1 2" key="1">
    <citation type="submission" date="2015-01" db="EMBL/GenBank/DDBJ databases">
        <title>Evolution of Trichinella species and genotypes.</title>
        <authorList>
            <person name="Korhonen P.K."/>
            <person name="Edoardo P."/>
            <person name="Giuseppe L.R."/>
            <person name="Gasser R.B."/>
        </authorList>
    </citation>
    <scope>NUCLEOTIDE SEQUENCE [LARGE SCALE GENOMIC DNA]</scope>
    <source>
        <strain evidence="1">ISS120</strain>
    </source>
</reference>
<name>A0A0V1D1L7_TRIBR</name>
<organism evidence="1 2">
    <name type="scientific">Trichinella britovi</name>
    <name type="common">Parasitic roundworm</name>
    <dbReference type="NCBI Taxonomy" id="45882"/>
    <lineage>
        <taxon>Eukaryota</taxon>
        <taxon>Metazoa</taxon>
        <taxon>Ecdysozoa</taxon>
        <taxon>Nematoda</taxon>
        <taxon>Enoplea</taxon>
        <taxon>Dorylaimia</taxon>
        <taxon>Trichinellida</taxon>
        <taxon>Trichinellidae</taxon>
        <taxon>Trichinella</taxon>
    </lineage>
</organism>